<dbReference type="Pfam" id="PF01373">
    <property type="entry name" value="Glyco_hydro_14"/>
    <property type="match status" value="1"/>
</dbReference>
<dbReference type="AlphaFoldDB" id="A0A6P5TYV7"/>
<dbReference type="Proteomes" id="UP000515124">
    <property type="component" value="Unplaced"/>
</dbReference>
<evidence type="ECO:0000313" key="5">
    <source>
        <dbReference type="Proteomes" id="UP000515124"/>
    </source>
</evidence>
<sequence length="200" mass="23142">MGAIDETFFIGAGVKSWNSQYGRSELLMHGKRICKEARDIFLGTNLSLSAKIPVVYWYYRTESHPSELTTGYYNTSARDRYLPVAQMLVTYGFSMCCSSFDLQDNKQRSKYSSPEGFLRGLIAANRTSNIPFEAEVVDTCLDDDFIKQVVKMSKVYCSWLERPNFSFNVRLDLDMFDDWAECYSRFRRFVREMCDGNLGL</sequence>
<keyword evidence="4" id="KW-0378">Hydrolase</keyword>
<dbReference type="GO" id="GO:0016161">
    <property type="term" value="F:beta-amylase activity"/>
    <property type="evidence" value="ECO:0007669"/>
    <property type="project" value="UniProtKB-EC"/>
</dbReference>
<evidence type="ECO:0000313" key="6">
    <source>
        <dbReference type="RefSeq" id="XP_021832958.1"/>
    </source>
</evidence>
<dbReference type="Gene3D" id="3.20.20.80">
    <property type="entry name" value="Glycosidases"/>
    <property type="match status" value="1"/>
</dbReference>
<dbReference type="InterPro" id="IPR017853">
    <property type="entry name" value="GH"/>
</dbReference>
<organism evidence="5 6">
    <name type="scientific">Prunus avium</name>
    <name type="common">Cherry</name>
    <name type="synonym">Cerasus avium</name>
    <dbReference type="NCBI Taxonomy" id="42229"/>
    <lineage>
        <taxon>Eukaryota</taxon>
        <taxon>Viridiplantae</taxon>
        <taxon>Streptophyta</taxon>
        <taxon>Embryophyta</taxon>
        <taxon>Tracheophyta</taxon>
        <taxon>Spermatophyta</taxon>
        <taxon>Magnoliopsida</taxon>
        <taxon>eudicotyledons</taxon>
        <taxon>Gunneridae</taxon>
        <taxon>Pentapetalae</taxon>
        <taxon>rosids</taxon>
        <taxon>fabids</taxon>
        <taxon>Rosales</taxon>
        <taxon>Rosaceae</taxon>
        <taxon>Amygdaloideae</taxon>
        <taxon>Amygdaleae</taxon>
        <taxon>Prunus</taxon>
    </lineage>
</organism>
<dbReference type="EC" id="3.2.1.2" evidence="4"/>
<dbReference type="PANTHER" id="PTHR31352">
    <property type="entry name" value="BETA-AMYLASE 1, CHLOROPLASTIC"/>
    <property type="match status" value="1"/>
</dbReference>
<evidence type="ECO:0000256" key="4">
    <source>
        <dbReference type="RuleBase" id="RU000509"/>
    </source>
</evidence>
<name>A0A6P5TYV7_PRUAV</name>
<dbReference type="Gramene" id="Pav_sc0002567.1_g130.1.br:mrna">
    <property type="protein sequence ID" value="Pav_sc0002567.1_g130.1.br:CDS:1"/>
    <property type="gene ID" value="Pav_sc0002567.1_g130.1.br"/>
</dbReference>
<gene>
    <name evidence="6" type="primary">LOC110772798</name>
</gene>
<proteinExistence type="inferred from homology"/>
<reference evidence="6" key="1">
    <citation type="submission" date="2025-08" db="UniProtKB">
        <authorList>
            <consortium name="RefSeq"/>
        </authorList>
    </citation>
    <scope>IDENTIFICATION</scope>
</reference>
<keyword evidence="2 4" id="KW-0119">Carbohydrate metabolism</keyword>
<dbReference type="PRINTS" id="PR00750">
    <property type="entry name" value="BETAAMYLASE"/>
</dbReference>
<dbReference type="InterPro" id="IPR001554">
    <property type="entry name" value="Glyco_hydro_14"/>
</dbReference>
<accession>A0A6P5TYV7</accession>
<evidence type="ECO:0000256" key="2">
    <source>
        <dbReference type="ARBA" id="ARBA00023277"/>
    </source>
</evidence>
<keyword evidence="3 4" id="KW-0624">Polysaccharide degradation</keyword>
<comment type="catalytic activity">
    <reaction evidence="4">
        <text>Hydrolysis of (1-&gt;4)-alpha-D-glucosidic linkages in polysaccharides so as to remove successive maltose units from the non-reducing ends of the chains.</text>
        <dbReference type="EC" id="3.2.1.2"/>
    </reaction>
</comment>
<dbReference type="GeneID" id="110772798"/>
<evidence type="ECO:0000256" key="1">
    <source>
        <dbReference type="ARBA" id="ARBA00005652"/>
    </source>
</evidence>
<protein>
    <recommendedName>
        <fullName evidence="4">Beta-amylase</fullName>
        <ecNumber evidence="4">3.2.1.2</ecNumber>
    </recommendedName>
</protein>
<dbReference type="RefSeq" id="XP_021832958.1">
    <property type="nucleotide sequence ID" value="XM_021977266.1"/>
</dbReference>
<dbReference type="PANTHER" id="PTHR31352:SF7">
    <property type="entry name" value="BETA-AMYLASE"/>
    <property type="match status" value="1"/>
</dbReference>
<comment type="similarity">
    <text evidence="1 4">Belongs to the glycosyl hydrolase 14 family.</text>
</comment>
<evidence type="ECO:0000256" key="3">
    <source>
        <dbReference type="ARBA" id="ARBA00023326"/>
    </source>
</evidence>
<keyword evidence="5" id="KW-1185">Reference proteome</keyword>
<dbReference type="KEGG" id="pavi:110772798"/>
<dbReference type="GO" id="GO:0000272">
    <property type="term" value="P:polysaccharide catabolic process"/>
    <property type="evidence" value="ECO:0007669"/>
    <property type="project" value="UniProtKB-KW"/>
</dbReference>
<dbReference type="SUPFAM" id="SSF51445">
    <property type="entry name" value="(Trans)glycosidases"/>
    <property type="match status" value="1"/>
</dbReference>
<keyword evidence="4" id="KW-0326">Glycosidase</keyword>